<dbReference type="PANTHER" id="PTHR30294">
    <property type="entry name" value="MEMBRANE COMPONENT OF ABC TRANSPORTER YHHJ-RELATED"/>
    <property type="match status" value="1"/>
</dbReference>
<evidence type="ECO:0000256" key="5">
    <source>
        <dbReference type="ARBA" id="ARBA00023136"/>
    </source>
</evidence>
<comment type="caution">
    <text evidence="8">The sequence shown here is derived from an EMBL/GenBank/DDBJ whole genome shotgun (WGS) entry which is preliminary data.</text>
</comment>
<keyword evidence="9" id="KW-1185">Reference proteome</keyword>
<sequence>MRIAQHTFMQLLKKPFLLLLLLFLPAAAIYGLSEFTGNVEKDLSVPVAIVDQDRTDFSKTFISRLKKQERIKVSQTTESVAKDLLLREETDTVFIIKHGFKQSITEGEREGIIEMRTSPLSVASGVVREVAASEVIRFTSSAKAAKRVEKIAEKYKGNFRSPEEIWQEAYHYADQQWEPKPLMTIRYVPAEEKKNADRESDSGSGMLESPARIWTIAALLLCMFTCDWIPKEKDVLYKRIQTTPAGLNAYILQSFIAYLALNVIQAAVSWWMISRLESGTSITLLIPMVFFMMLGLSVSFFLASISPHTGNYYTASTVWIFTVSLLGGSVVPAGEILPQLKTLQEWLPQEPVLNWELKNASIWLKLVLTAALSSLLIFISMSRLRSTR</sequence>
<dbReference type="PANTHER" id="PTHR30294:SF29">
    <property type="entry name" value="MULTIDRUG ABC TRANSPORTER PERMEASE YBHS-RELATED"/>
    <property type="match status" value="1"/>
</dbReference>
<keyword evidence="2" id="KW-1003">Cell membrane</keyword>
<evidence type="ECO:0000259" key="7">
    <source>
        <dbReference type="Pfam" id="PF12698"/>
    </source>
</evidence>
<feature type="domain" description="ABC-2 type transporter transmembrane" evidence="7">
    <location>
        <begin position="19"/>
        <end position="334"/>
    </location>
</feature>
<dbReference type="RefSeq" id="WP_211561781.1">
    <property type="nucleotide sequence ID" value="NZ_JAGVRK010000001.1"/>
</dbReference>
<name>A0ABS5LK23_9BACI</name>
<evidence type="ECO:0000313" key="9">
    <source>
        <dbReference type="Proteomes" id="UP000682403"/>
    </source>
</evidence>
<protein>
    <submittedName>
        <fullName evidence="8">ABC transporter permease</fullName>
    </submittedName>
</protein>
<accession>A0ABS5LK23</accession>
<gene>
    <name evidence="8" type="ORF">J9317_19740</name>
</gene>
<proteinExistence type="predicted"/>
<feature type="transmembrane region" description="Helical" evidence="6">
    <location>
        <begin position="360"/>
        <end position="379"/>
    </location>
</feature>
<comment type="subcellular location">
    <subcellularLocation>
        <location evidence="1">Cell membrane</location>
        <topology evidence="1">Multi-pass membrane protein</topology>
    </subcellularLocation>
</comment>
<feature type="transmembrane region" description="Helical" evidence="6">
    <location>
        <begin position="317"/>
        <end position="340"/>
    </location>
</feature>
<evidence type="ECO:0000256" key="6">
    <source>
        <dbReference type="SAM" id="Phobius"/>
    </source>
</evidence>
<dbReference type="Proteomes" id="UP000682403">
    <property type="component" value="Unassembled WGS sequence"/>
</dbReference>
<evidence type="ECO:0000256" key="4">
    <source>
        <dbReference type="ARBA" id="ARBA00022989"/>
    </source>
</evidence>
<dbReference type="Gene3D" id="3.40.1710.10">
    <property type="entry name" value="abc type-2 transporter like domain"/>
    <property type="match status" value="1"/>
</dbReference>
<organism evidence="8 9">
    <name type="scientific">Metabacillus flavus</name>
    <dbReference type="NCBI Taxonomy" id="2823519"/>
    <lineage>
        <taxon>Bacteria</taxon>
        <taxon>Bacillati</taxon>
        <taxon>Bacillota</taxon>
        <taxon>Bacilli</taxon>
        <taxon>Bacillales</taxon>
        <taxon>Bacillaceae</taxon>
        <taxon>Metabacillus</taxon>
    </lineage>
</organism>
<dbReference type="EMBL" id="JAGVRK010000001">
    <property type="protein sequence ID" value="MBS2970979.1"/>
    <property type="molecule type" value="Genomic_DNA"/>
</dbReference>
<evidence type="ECO:0000256" key="1">
    <source>
        <dbReference type="ARBA" id="ARBA00004651"/>
    </source>
</evidence>
<dbReference type="Pfam" id="PF12698">
    <property type="entry name" value="ABC2_membrane_3"/>
    <property type="match status" value="1"/>
</dbReference>
<keyword evidence="4 6" id="KW-1133">Transmembrane helix</keyword>
<keyword evidence="5 6" id="KW-0472">Membrane</keyword>
<reference evidence="8 9" key="1">
    <citation type="submission" date="2021-04" db="EMBL/GenBank/DDBJ databases">
        <title>Metabacillus sp. strain KIGAM252 whole genome sequence.</title>
        <authorList>
            <person name="Seo M.-J."/>
            <person name="Cho E.-S."/>
            <person name="Hwang C.Y."/>
            <person name="Yoon D.J."/>
        </authorList>
    </citation>
    <scope>NUCLEOTIDE SEQUENCE [LARGE SCALE GENOMIC DNA]</scope>
    <source>
        <strain evidence="8 9">KIGAM252</strain>
    </source>
</reference>
<feature type="transmembrane region" description="Helical" evidence="6">
    <location>
        <begin position="250"/>
        <end position="273"/>
    </location>
</feature>
<evidence type="ECO:0000313" key="8">
    <source>
        <dbReference type="EMBL" id="MBS2970979.1"/>
    </source>
</evidence>
<evidence type="ECO:0000256" key="3">
    <source>
        <dbReference type="ARBA" id="ARBA00022692"/>
    </source>
</evidence>
<dbReference type="InterPro" id="IPR013525">
    <property type="entry name" value="ABC2_TM"/>
</dbReference>
<feature type="transmembrane region" description="Helical" evidence="6">
    <location>
        <begin position="285"/>
        <end position="305"/>
    </location>
</feature>
<evidence type="ECO:0000256" key="2">
    <source>
        <dbReference type="ARBA" id="ARBA00022475"/>
    </source>
</evidence>
<dbReference type="InterPro" id="IPR051449">
    <property type="entry name" value="ABC-2_transporter_component"/>
</dbReference>
<keyword evidence="3 6" id="KW-0812">Transmembrane</keyword>